<evidence type="ECO:0000259" key="12">
    <source>
        <dbReference type="Pfam" id="PF00156"/>
    </source>
</evidence>
<evidence type="ECO:0000256" key="7">
    <source>
        <dbReference type="ARBA" id="ARBA00022490"/>
    </source>
</evidence>
<evidence type="ECO:0000256" key="9">
    <source>
        <dbReference type="ARBA" id="ARBA00022679"/>
    </source>
</evidence>
<dbReference type="Gene3D" id="3.40.50.2020">
    <property type="match status" value="1"/>
</dbReference>
<evidence type="ECO:0000256" key="6">
    <source>
        <dbReference type="ARBA" id="ARBA00011893"/>
    </source>
</evidence>
<dbReference type="PANTHER" id="PTHR32315:SF3">
    <property type="entry name" value="ADENINE PHOSPHORIBOSYLTRANSFERASE"/>
    <property type="match status" value="1"/>
</dbReference>
<dbReference type="UniPathway" id="UPA00588">
    <property type="reaction ID" value="UER00646"/>
</dbReference>
<proteinExistence type="inferred from homology"/>
<dbReference type="GO" id="GO:0002055">
    <property type="term" value="F:adenine binding"/>
    <property type="evidence" value="ECO:0007669"/>
    <property type="project" value="TreeGrafter"/>
</dbReference>
<comment type="subcellular location">
    <subcellularLocation>
        <location evidence="3 11">Cytoplasm</location>
    </subcellularLocation>
</comment>
<evidence type="ECO:0000313" key="13">
    <source>
        <dbReference type="EMBL" id="OYN86542.1"/>
    </source>
</evidence>
<dbReference type="Proteomes" id="UP000216533">
    <property type="component" value="Unassembled WGS sequence"/>
</dbReference>
<evidence type="ECO:0000256" key="10">
    <source>
        <dbReference type="ARBA" id="ARBA00022726"/>
    </source>
</evidence>
<reference evidence="13 14" key="1">
    <citation type="submission" date="2017-07" db="EMBL/GenBank/DDBJ databases">
        <title>Draft whole genome sequences of clinical Proprionibacteriaceae strains.</title>
        <authorList>
            <person name="Bernier A.-M."/>
            <person name="Bernard K."/>
            <person name="Domingo M.-C."/>
        </authorList>
    </citation>
    <scope>NUCLEOTIDE SEQUENCE [LARGE SCALE GENOMIC DNA]</scope>
    <source>
        <strain evidence="13 14">NML 160184</strain>
    </source>
</reference>
<dbReference type="GO" id="GO:0044209">
    <property type="term" value="P:AMP salvage"/>
    <property type="evidence" value="ECO:0007669"/>
    <property type="project" value="UniProtKB-UniRule"/>
</dbReference>
<dbReference type="RefSeq" id="WP_094451109.1">
    <property type="nucleotide sequence ID" value="NZ_NMVI01000018.1"/>
</dbReference>
<evidence type="ECO:0000256" key="11">
    <source>
        <dbReference type="HAMAP-Rule" id="MF_00004"/>
    </source>
</evidence>
<evidence type="ECO:0000256" key="3">
    <source>
        <dbReference type="ARBA" id="ARBA00004496"/>
    </source>
</evidence>
<dbReference type="InterPro" id="IPR050054">
    <property type="entry name" value="UPRTase/APRTase"/>
</dbReference>
<dbReference type="InterPro" id="IPR005764">
    <property type="entry name" value="Ade_phspho_trans"/>
</dbReference>
<comment type="similarity">
    <text evidence="5 11">Belongs to the purine/pyrimidine phosphoribosyltransferase family.</text>
</comment>
<gene>
    <name evidence="11" type="primary">apt</name>
    <name evidence="13" type="ORF">CGZ92_09390</name>
</gene>
<dbReference type="NCBIfam" id="NF002634">
    <property type="entry name" value="PRK02304.1-3"/>
    <property type="match status" value="1"/>
</dbReference>
<dbReference type="GO" id="GO:0006166">
    <property type="term" value="P:purine ribonucleoside salvage"/>
    <property type="evidence" value="ECO:0007669"/>
    <property type="project" value="UniProtKB-KW"/>
</dbReference>
<comment type="subunit">
    <text evidence="11">Homodimer.</text>
</comment>
<evidence type="ECO:0000256" key="1">
    <source>
        <dbReference type="ARBA" id="ARBA00000868"/>
    </source>
</evidence>
<keyword evidence="7 11" id="KW-0963">Cytoplasm</keyword>
<comment type="function">
    <text evidence="2 11">Catalyzes a salvage reaction resulting in the formation of AMP, that is energically less costly than de novo synthesis.</text>
</comment>
<dbReference type="PANTHER" id="PTHR32315">
    <property type="entry name" value="ADENINE PHOSPHORIBOSYLTRANSFERASE"/>
    <property type="match status" value="1"/>
</dbReference>
<dbReference type="GO" id="GO:0005737">
    <property type="term" value="C:cytoplasm"/>
    <property type="evidence" value="ECO:0007669"/>
    <property type="project" value="UniProtKB-SubCell"/>
</dbReference>
<comment type="caution">
    <text evidence="13">The sequence shown here is derived from an EMBL/GenBank/DDBJ whole genome shotgun (WGS) entry which is preliminary data.</text>
</comment>
<comment type="catalytic activity">
    <reaction evidence="1 11">
        <text>AMP + diphosphate = 5-phospho-alpha-D-ribose 1-diphosphate + adenine</text>
        <dbReference type="Rhea" id="RHEA:16609"/>
        <dbReference type="ChEBI" id="CHEBI:16708"/>
        <dbReference type="ChEBI" id="CHEBI:33019"/>
        <dbReference type="ChEBI" id="CHEBI:58017"/>
        <dbReference type="ChEBI" id="CHEBI:456215"/>
        <dbReference type="EC" id="2.4.2.7"/>
    </reaction>
</comment>
<dbReference type="InterPro" id="IPR000836">
    <property type="entry name" value="PRTase_dom"/>
</dbReference>
<dbReference type="GO" id="GO:0006168">
    <property type="term" value="P:adenine salvage"/>
    <property type="evidence" value="ECO:0007669"/>
    <property type="project" value="InterPro"/>
</dbReference>
<dbReference type="EMBL" id="NMVI01000018">
    <property type="protein sequence ID" value="OYN86542.1"/>
    <property type="molecule type" value="Genomic_DNA"/>
</dbReference>
<keyword evidence="10 11" id="KW-0660">Purine salvage</keyword>
<dbReference type="GO" id="GO:0003999">
    <property type="term" value="F:adenine phosphoribosyltransferase activity"/>
    <property type="evidence" value="ECO:0007669"/>
    <property type="project" value="UniProtKB-UniRule"/>
</dbReference>
<evidence type="ECO:0000256" key="8">
    <source>
        <dbReference type="ARBA" id="ARBA00022676"/>
    </source>
</evidence>
<dbReference type="FunFam" id="3.40.50.2020:FF:000021">
    <property type="entry name" value="Adenine phosphoribosyltransferase"/>
    <property type="match status" value="1"/>
</dbReference>
<accession>A0A255EAW0</accession>
<keyword evidence="8 11" id="KW-0328">Glycosyltransferase</keyword>
<dbReference type="AlphaFoldDB" id="A0A255EAW0"/>
<evidence type="ECO:0000256" key="4">
    <source>
        <dbReference type="ARBA" id="ARBA00004659"/>
    </source>
</evidence>
<dbReference type="HAMAP" id="MF_00004">
    <property type="entry name" value="Aden_phosphoribosyltr"/>
    <property type="match status" value="1"/>
</dbReference>
<dbReference type="GO" id="GO:0016208">
    <property type="term" value="F:AMP binding"/>
    <property type="evidence" value="ECO:0007669"/>
    <property type="project" value="TreeGrafter"/>
</dbReference>
<dbReference type="InterPro" id="IPR029057">
    <property type="entry name" value="PRTase-like"/>
</dbReference>
<name>A0A255EAW0_9ACTN</name>
<dbReference type="SUPFAM" id="SSF53271">
    <property type="entry name" value="PRTase-like"/>
    <property type="match status" value="1"/>
</dbReference>
<evidence type="ECO:0000256" key="5">
    <source>
        <dbReference type="ARBA" id="ARBA00008391"/>
    </source>
</evidence>
<organism evidence="13 14">
    <name type="scientific">Parenemella sanctibonifatiensis</name>
    <dbReference type="NCBI Taxonomy" id="2016505"/>
    <lineage>
        <taxon>Bacteria</taxon>
        <taxon>Bacillati</taxon>
        <taxon>Actinomycetota</taxon>
        <taxon>Actinomycetes</taxon>
        <taxon>Propionibacteriales</taxon>
        <taxon>Propionibacteriaceae</taxon>
        <taxon>Parenemella</taxon>
    </lineage>
</organism>
<protein>
    <recommendedName>
        <fullName evidence="6 11">Adenine phosphoribosyltransferase</fullName>
        <shortName evidence="11">APRT</shortName>
        <ecNumber evidence="6 11">2.4.2.7</ecNumber>
    </recommendedName>
</protein>
<sequence length="172" mass="18334">MSELAGLIRRVPDYPTPGVLFRDLTPLWADSQVFHRTVVELSKSTEVPDVVMGIEARGFIFAAPMALHLGAAFVPLRKPGKLPGPSHRVEFDLEYGSAVLEVQEGACTPGSRVLVVDDVLATGGTTRAAAELVDRLECQLVGISVLLELADLGGRALLEDAGIGPVHSLVRE</sequence>
<dbReference type="NCBIfam" id="NF002636">
    <property type="entry name" value="PRK02304.1-5"/>
    <property type="match status" value="1"/>
</dbReference>
<comment type="pathway">
    <text evidence="4 11">Purine metabolism; AMP biosynthesis via salvage pathway; AMP from adenine: step 1/1.</text>
</comment>
<evidence type="ECO:0000256" key="2">
    <source>
        <dbReference type="ARBA" id="ARBA00003968"/>
    </source>
</evidence>
<keyword evidence="9 11" id="KW-0808">Transferase</keyword>
<dbReference type="Pfam" id="PF00156">
    <property type="entry name" value="Pribosyltran"/>
    <property type="match status" value="1"/>
</dbReference>
<feature type="domain" description="Phosphoribosyltransferase" evidence="12">
    <location>
        <begin position="46"/>
        <end position="147"/>
    </location>
</feature>
<dbReference type="CDD" id="cd06223">
    <property type="entry name" value="PRTases_typeI"/>
    <property type="match status" value="1"/>
</dbReference>
<dbReference type="EC" id="2.4.2.7" evidence="6 11"/>
<evidence type="ECO:0000313" key="14">
    <source>
        <dbReference type="Proteomes" id="UP000216533"/>
    </source>
</evidence>